<keyword evidence="2" id="KW-1185">Reference proteome</keyword>
<dbReference type="Proteomes" id="UP000499080">
    <property type="component" value="Unassembled WGS sequence"/>
</dbReference>
<evidence type="ECO:0000313" key="1">
    <source>
        <dbReference type="EMBL" id="GBN37987.1"/>
    </source>
</evidence>
<evidence type="ECO:0000313" key="2">
    <source>
        <dbReference type="Proteomes" id="UP000499080"/>
    </source>
</evidence>
<organism evidence="1 2">
    <name type="scientific">Araneus ventricosus</name>
    <name type="common">Orbweaver spider</name>
    <name type="synonym">Epeira ventricosa</name>
    <dbReference type="NCBI Taxonomy" id="182803"/>
    <lineage>
        <taxon>Eukaryota</taxon>
        <taxon>Metazoa</taxon>
        <taxon>Ecdysozoa</taxon>
        <taxon>Arthropoda</taxon>
        <taxon>Chelicerata</taxon>
        <taxon>Arachnida</taxon>
        <taxon>Araneae</taxon>
        <taxon>Araneomorphae</taxon>
        <taxon>Entelegynae</taxon>
        <taxon>Araneoidea</taxon>
        <taxon>Araneidae</taxon>
        <taxon>Araneus</taxon>
    </lineage>
</organism>
<comment type="caution">
    <text evidence="1">The sequence shown here is derived from an EMBL/GenBank/DDBJ whole genome shotgun (WGS) entry which is preliminary data.</text>
</comment>
<name>A0A4Y2NIW1_ARAVE</name>
<dbReference type="EMBL" id="BGPR01009100">
    <property type="protein sequence ID" value="GBN37987.1"/>
    <property type="molecule type" value="Genomic_DNA"/>
</dbReference>
<gene>
    <name evidence="1" type="ORF">AVEN_190267_1</name>
</gene>
<reference evidence="1 2" key="1">
    <citation type="journal article" date="2019" name="Sci. Rep.">
        <title>Orb-weaving spider Araneus ventricosus genome elucidates the spidroin gene catalogue.</title>
        <authorList>
            <person name="Kono N."/>
            <person name="Nakamura H."/>
            <person name="Ohtoshi R."/>
            <person name="Moran D.A.P."/>
            <person name="Shinohara A."/>
            <person name="Yoshida Y."/>
            <person name="Fujiwara M."/>
            <person name="Mori M."/>
            <person name="Tomita M."/>
            <person name="Arakawa K."/>
        </authorList>
    </citation>
    <scope>NUCLEOTIDE SEQUENCE [LARGE SCALE GENOMIC DNA]</scope>
</reference>
<protein>
    <submittedName>
        <fullName evidence="1">Uncharacterized protein</fullName>
    </submittedName>
</protein>
<proteinExistence type="predicted"/>
<accession>A0A4Y2NIW1</accession>
<dbReference type="AlphaFoldDB" id="A0A4Y2NIW1"/>
<sequence length="264" mass="31063">MSFSIVGVILERNSEQEDKMPKKLYSNGFRNYSEFLVEKYSTSWRDVYTYLNTFKGQTRVHIRVFFQRRKWPRRSSQKWSLPELTDWSDLLYKMRHFEPCKDTHAVLTVRNDVCLFDHTVNYRFCVSLQRLFQRKDLYSQIFTELVELGDDLFNKLCDSHELLLESIKNNLLTYTLKECVLSEMNKHPDDERWNLYDGETLAGVEEFTDAICVTALGRAVGNRIKLLKDSSKLRNLFRLELFPSSTGGDVIGGVLLFFSCSQIR</sequence>